<dbReference type="Proteomes" id="UP000320390">
    <property type="component" value="Chromosome"/>
</dbReference>
<dbReference type="Gene3D" id="3.10.180.10">
    <property type="entry name" value="2,3-Dihydroxybiphenyl 1,2-Dioxygenase, domain 1"/>
    <property type="match status" value="1"/>
</dbReference>
<sequence length="116" mass="12381">MQTHYLEIVTPDVDATCSALERIHGTTFSDPQMELGDARIAEMSDGGTIGVRAPMHSAEEAVARPYVLVEDIDAAVEAAREAGGEIALPPMEIPGRGKCAIYLLGGNQFGLWQTLP</sequence>
<dbReference type="AlphaFoldDB" id="A0A518ETZ4"/>
<evidence type="ECO:0008006" key="3">
    <source>
        <dbReference type="Google" id="ProtNLM"/>
    </source>
</evidence>
<dbReference type="OrthoDB" id="9793039at2"/>
<dbReference type="SUPFAM" id="SSF54593">
    <property type="entry name" value="Glyoxalase/Bleomycin resistance protein/Dihydroxybiphenyl dioxygenase"/>
    <property type="match status" value="1"/>
</dbReference>
<dbReference type="RefSeq" id="WP_145198665.1">
    <property type="nucleotide sequence ID" value="NZ_CP036434.1"/>
</dbReference>
<reference evidence="1 2" key="1">
    <citation type="submission" date="2019-02" db="EMBL/GenBank/DDBJ databases">
        <title>Deep-cultivation of Planctomycetes and their phenomic and genomic characterization uncovers novel biology.</title>
        <authorList>
            <person name="Wiegand S."/>
            <person name="Jogler M."/>
            <person name="Boedeker C."/>
            <person name="Pinto D."/>
            <person name="Vollmers J."/>
            <person name="Rivas-Marin E."/>
            <person name="Kohn T."/>
            <person name="Peeters S.H."/>
            <person name="Heuer A."/>
            <person name="Rast P."/>
            <person name="Oberbeckmann S."/>
            <person name="Bunk B."/>
            <person name="Jeske O."/>
            <person name="Meyerdierks A."/>
            <person name="Storesund J.E."/>
            <person name="Kallscheuer N."/>
            <person name="Luecker S."/>
            <person name="Lage O.M."/>
            <person name="Pohl T."/>
            <person name="Merkel B.J."/>
            <person name="Hornburger P."/>
            <person name="Mueller R.-W."/>
            <person name="Bruemmer F."/>
            <person name="Labrenz M."/>
            <person name="Spormann A.M."/>
            <person name="Op den Camp H."/>
            <person name="Overmann J."/>
            <person name="Amann R."/>
            <person name="Jetten M.S.M."/>
            <person name="Mascher T."/>
            <person name="Medema M.H."/>
            <person name="Devos D.P."/>
            <person name="Kaster A.-K."/>
            <person name="Ovreas L."/>
            <person name="Rohde M."/>
            <person name="Galperin M.Y."/>
            <person name="Jogler C."/>
        </authorList>
    </citation>
    <scope>NUCLEOTIDE SEQUENCE [LARGE SCALE GENOMIC DNA]</scope>
    <source>
        <strain evidence="1 2">Poly30</strain>
    </source>
</reference>
<evidence type="ECO:0000313" key="1">
    <source>
        <dbReference type="EMBL" id="QDV07545.1"/>
    </source>
</evidence>
<gene>
    <name evidence="1" type="ORF">Poly30_30710</name>
</gene>
<dbReference type="EMBL" id="CP036434">
    <property type="protein sequence ID" value="QDV07545.1"/>
    <property type="molecule type" value="Genomic_DNA"/>
</dbReference>
<proteinExistence type="predicted"/>
<protein>
    <recommendedName>
        <fullName evidence="3">Glyoxalase-like domain protein</fullName>
    </recommendedName>
</protein>
<accession>A0A518ETZ4</accession>
<organism evidence="1 2">
    <name type="scientific">Saltatorellus ferox</name>
    <dbReference type="NCBI Taxonomy" id="2528018"/>
    <lineage>
        <taxon>Bacteria</taxon>
        <taxon>Pseudomonadati</taxon>
        <taxon>Planctomycetota</taxon>
        <taxon>Planctomycetia</taxon>
        <taxon>Planctomycetia incertae sedis</taxon>
        <taxon>Saltatorellus</taxon>
    </lineage>
</organism>
<dbReference type="InterPro" id="IPR029068">
    <property type="entry name" value="Glyas_Bleomycin-R_OHBP_Dase"/>
</dbReference>
<keyword evidence="2" id="KW-1185">Reference proteome</keyword>
<name>A0A518ETZ4_9BACT</name>
<evidence type="ECO:0000313" key="2">
    <source>
        <dbReference type="Proteomes" id="UP000320390"/>
    </source>
</evidence>